<dbReference type="Proteomes" id="UP000283530">
    <property type="component" value="Unassembled WGS sequence"/>
</dbReference>
<evidence type="ECO:0000313" key="5">
    <source>
        <dbReference type="Proteomes" id="UP000283530"/>
    </source>
</evidence>
<dbReference type="PANTHER" id="PTHR10627">
    <property type="entry name" value="SCP160"/>
    <property type="match status" value="1"/>
</dbReference>
<feature type="compositionally biased region" description="Basic and acidic residues" evidence="2">
    <location>
        <begin position="35"/>
        <end position="49"/>
    </location>
</feature>
<dbReference type="SMART" id="SM00454">
    <property type="entry name" value="SAM"/>
    <property type="match status" value="1"/>
</dbReference>
<dbReference type="STRING" id="337451.A0A443NUP9"/>
<dbReference type="InterPro" id="IPR013761">
    <property type="entry name" value="SAM/pointed_sf"/>
</dbReference>
<dbReference type="PROSITE" id="PS50105">
    <property type="entry name" value="SAM_DOMAIN"/>
    <property type="match status" value="1"/>
</dbReference>
<feature type="domain" description="SAM" evidence="3">
    <location>
        <begin position="148"/>
        <end position="202"/>
    </location>
</feature>
<accession>A0A443NUP9</accession>
<dbReference type="InterPro" id="IPR001660">
    <property type="entry name" value="SAM"/>
</dbReference>
<protein>
    <submittedName>
        <fullName evidence="4">Ankyrin repeat and SAM domain-containing protein 6 isoform X2</fullName>
    </submittedName>
</protein>
<evidence type="ECO:0000313" key="4">
    <source>
        <dbReference type="EMBL" id="RWR82222.1"/>
    </source>
</evidence>
<dbReference type="CDD" id="cd09487">
    <property type="entry name" value="SAM_superfamily"/>
    <property type="match status" value="1"/>
</dbReference>
<dbReference type="EMBL" id="QPKB01000004">
    <property type="protein sequence ID" value="RWR82222.1"/>
    <property type="molecule type" value="Genomic_DNA"/>
</dbReference>
<dbReference type="PANTHER" id="PTHR10627:SF74">
    <property type="entry name" value="OS08G0526500 PROTEIN"/>
    <property type="match status" value="1"/>
</dbReference>
<reference evidence="4 5" key="1">
    <citation type="journal article" date="2019" name="Nat. Plants">
        <title>Stout camphor tree genome fills gaps in understanding of flowering plant genome evolution.</title>
        <authorList>
            <person name="Chaw S.M."/>
            <person name="Liu Y.C."/>
            <person name="Wu Y.W."/>
            <person name="Wang H.Y."/>
            <person name="Lin C.I."/>
            <person name="Wu C.S."/>
            <person name="Ke H.M."/>
            <person name="Chang L.Y."/>
            <person name="Hsu C.Y."/>
            <person name="Yang H.T."/>
            <person name="Sudianto E."/>
            <person name="Hsu M.H."/>
            <person name="Wu K.P."/>
            <person name="Wang L.N."/>
            <person name="Leebens-Mack J.H."/>
            <person name="Tsai I.J."/>
        </authorList>
    </citation>
    <scope>NUCLEOTIDE SEQUENCE [LARGE SCALE GENOMIC DNA]</scope>
    <source>
        <strain evidence="5">cv. Chaw 1501</strain>
        <tissue evidence="4">Young leaves</tissue>
    </source>
</reference>
<dbReference type="Gene3D" id="1.10.150.50">
    <property type="entry name" value="Transcription Factor, Ets-1"/>
    <property type="match status" value="1"/>
</dbReference>
<feature type="compositionally biased region" description="Polar residues" evidence="2">
    <location>
        <begin position="25"/>
        <end position="34"/>
    </location>
</feature>
<evidence type="ECO:0000256" key="1">
    <source>
        <dbReference type="ARBA" id="ARBA00022737"/>
    </source>
</evidence>
<dbReference type="SUPFAM" id="SSF47769">
    <property type="entry name" value="SAM/Pointed domain"/>
    <property type="match status" value="1"/>
</dbReference>
<comment type="caution">
    <text evidence="4">The sequence shown here is derived from an EMBL/GenBank/DDBJ whole genome shotgun (WGS) entry which is preliminary data.</text>
</comment>
<dbReference type="OrthoDB" id="76949at2759"/>
<dbReference type="Pfam" id="PF00536">
    <property type="entry name" value="SAM_1"/>
    <property type="match status" value="1"/>
</dbReference>
<keyword evidence="5" id="KW-1185">Reference proteome</keyword>
<evidence type="ECO:0000256" key="2">
    <source>
        <dbReference type="SAM" id="MobiDB-lite"/>
    </source>
</evidence>
<feature type="compositionally biased region" description="Polar residues" evidence="2">
    <location>
        <begin position="1"/>
        <end position="13"/>
    </location>
</feature>
<gene>
    <name evidence="4" type="ORF">CKAN_01093400</name>
</gene>
<proteinExistence type="predicted"/>
<evidence type="ECO:0000259" key="3">
    <source>
        <dbReference type="PROSITE" id="PS50105"/>
    </source>
</evidence>
<feature type="region of interest" description="Disordered" evidence="2">
    <location>
        <begin position="1"/>
        <end position="49"/>
    </location>
</feature>
<sequence>MYSNRLETPNSIKRSIKDRLGPRNSDPSISNSIKDTPRSDLKRKHEDDTRFVHRLSGEPKHQRVKTDFPENSSVKVLQGNIPRSSKNINFRKTEENLIGISRAQQPNAGTSGVSGTKVGSGAEFASVMKPMMKSASTPSTVGQKKQDAPVSNVASFLQRLGLSKYAINFQAEEVDLLALKLMNDNDLKEMGLPMGPRKKVLLGLAPTKAKK</sequence>
<name>A0A443NUP9_9MAGN</name>
<dbReference type="AlphaFoldDB" id="A0A443NUP9"/>
<keyword evidence="1" id="KW-0677">Repeat</keyword>
<organism evidence="4 5">
    <name type="scientific">Cinnamomum micranthum f. kanehirae</name>
    <dbReference type="NCBI Taxonomy" id="337451"/>
    <lineage>
        <taxon>Eukaryota</taxon>
        <taxon>Viridiplantae</taxon>
        <taxon>Streptophyta</taxon>
        <taxon>Embryophyta</taxon>
        <taxon>Tracheophyta</taxon>
        <taxon>Spermatophyta</taxon>
        <taxon>Magnoliopsida</taxon>
        <taxon>Magnoliidae</taxon>
        <taxon>Laurales</taxon>
        <taxon>Lauraceae</taxon>
        <taxon>Cinnamomum</taxon>
    </lineage>
</organism>